<dbReference type="RefSeq" id="WP_146571295.1">
    <property type="nucleotide sequence ID" value="NZ_SJPH01000001.1"/>
</dbReference>
<sequence length="159" mass="16496" precursor="true">MWCSGLRATSRSLGVSLTLLGVLSVAETQAAGRFNLPTSLPQCLGIGYGAGYHAPLTLSHVWRGGTEWQRIQRLPQPPAPRSVPAYGGAFLPAAGDDGSCFGTHGEAAYGPQPADAYGYGPAPYGPTEYGPQTYGPAVSFPAGNAPVGRTSDSEPFLAW</sequence>
<gene>
    <name evidence="2" type="ORF">Pla111_06690</name>
</gene>
<keyword evidence="1" id="KW-0732">Signal</keyword>
<protein>
    <submittedName>
        <fullName evidence="2">Uncharacterized protein</fullName>
    </submittedName>
</protein>
<feature type="signal peptide" evidence="1">
    <location>
        <begin position="1"/>
        <end position="30"/>
    </location>
</feature>
<comment type="caution">
    <text evidence="2">The sequence shown here is derived from an EMBL/GenBank/DDBJ whole genome shotgun (WGS) entry which is preliminary data.</text>
</comment>
<name>A0A5C5WFP2_9BACT</name>
<feature type="chain" id="PRO_5023041782" evidence="1">
    <location>
        <begin position="31"/>
        <end position="159"/>
    </location>
</feature>
<keyword evidence="3" id="KW-1185">Reference proteome</keyword>
<proteinExistence type="predicted"/>
<accession>A0A5C5WFP2</accession>
<evidence type="ECO:0000313" key="2">
    <source>
        <dbReference type="EMBL" id="TWT48893.1"/>
    </source>
</evidence>
<organism evidence="2 3">
    <name type="scientific">Botrimarina hoheduenensis</name>
    <dbReference type="NCBI Taxonomy" id="2528000"/>
    <lineage>
        <taxon>Bacteria</taxon>
        <taxon>Pseudomonadati</taxon>
        <taxon>Planctomycetota</taxon>
        <taxon>Planctomycetia</taxon>
        <taxon>Pirellulales</taxon>
        <taxon>Lacipirellulaceae</taxon>
        <taxon>Botrimarina</taxon>
    </lineage>
</organism>
<dbReference type="AlphaFoldDB" id="A0A5C5WFP2"/>
<evidence type="ECO:0000256" key="1">
    <source>
        <dbReference type="SAM" id="SignalP"/>
    </source>
</evidence>
<reference evidence="2 3" key="1">
    <citation type="submission" date="2019-02" db="EMBL/GenBank/DDBJ databases">
        <title>Deep-cultivation of Planctomycetes and their phenomic and genomic characterization uncovers novel biology.</title>
        <authorList>
            <person name="Wiegand S."/>
            <person name="Jogler M."/>
            <person name="Boedeker C."/>
            <person name="Pinto D."/>
            <person name="Vollmers J."/>
            <person name="Rivas-Marin E."/>
            <person name="Kohn T."/>
            <person name="Peeters S.H."/>
            <person name="Heuer A."/>
            <person name="Rast P."/>
            <person name="Oberbeckmann S."/>
            <person name="Bunk B."/>
            <person name="Jeske O."/>
            <person name="Meyerdierks A."/>
            <person name="Storesund J.E."/>
            <person name="Kallscheuer N."/>
            <person name="Luecker S."/>
            <person name="Lage O.M."/>
            <person name="Pohl T."/>
            <person name="Merkel B.J."/>
            <person name="Hornburger P."/>
            <person name="Mueller R.-W."/>
            <person name="Bruemmer F."/>
            <person name="Labrenz M."/>
            <person name="Spormann A.M."/>
            <person name="Op Den Camp H."/>
            <person name="Overmann J."/>
            <person name="Amann R."/>
            <person name="Jetten M.S.M."/>
            <person name="Mascher T."/>
            <person name="Medema M.H."/>
            <person name="Devos D.P."/>
            <person name="Kaster A.-K."/>
            <person name="Ovreas L."/>
            <person name="Rohde M."/>
            <person name="Galperin M.Y."/>
            <person name="Jogler C."/>
        </authorList>
    </citation>
    <scope>NUCLEOTIDE SEQUENCE [LARGE SCALE GENOMIC DNA]</scope>
    <source>
        <strain evidence="2 3">Pla111</strain>
    </source>
</reference>
<dbReference type="OrthoDB" id="292791at2"/>
<dbReference type="Proteomes" id="UP000318995">
    <property type="component" value="Unassembled WGS sequence"/>
</dbReference>
<evidence type="ECO:0000313" key="3">
    <source>
        <dbReference type="Proteomes" id="UP000318995"/>
    </source>
</evidence>
<dbReference type="EMBL" id="SJPH01000001">
    <property type="protein sequence ID" value="TWT48893.1"/>
    <property type="molecule type" value="Genomic_DNA"/>
</dbReference>